<name>A0AA38IYG7_9CUCU</name>
<comment type="caution">
    <text evidence="6">The sequence shown here is derived from an EMBL/GenBank/DDBJ whole genome shotgun (WGS) entry which is preliminary data.</text>
</comment>
<dbReference type="EMBL" id="JALNTZ010000002">
    <property type="protein sequence ID" value="KAJ3663706.1"/>
    <property type="molecule type" value="Genomic_DNA"/>
</dbReference>
<dbReference type="Pfam" id="PF00147">
    <property type="entry name" value="Fibrinogen_C"/>
    <property type="match status" value="1"/>
</dbReference>
<dbReference type="GO" id="GO:0005201">
    <property type="term" value="F:extracellular matrix structural constituent"/>
    <property type="evidence" value="ECO:0007669"/>
    <property type="project" value="TreeGrafter"/>
</dbReference>
<dbReference type="CDD" id="cd00087">
    <property type="entry name" value="FReD"/>
    <property type="match status" value="1"/>
</dbReference>
<dbReference type="PROSITE" id="PS51406">
    <property type="entry name" value="FIBRINOGEN_C_2"/>
    <property type="match status" value="1"/>
</dbReference>
<dbReference type="InterPro" id="IPR037579">
    <property type="entry name" value="FIB_ANG-like"/>
</dbReference>
<dbReference type="PANTHER" id="PTHR47221">
    <property type="entry name" value="FIBRINOGEN ALPHA CHAIN"/>
    <property type="match status" value="1"/>
</dbReference>
<dbReference type="SMART" id="SM00186">
    <property type="entry name" value="FBG"/>
    <property type="match status" value="1"/>
</dbReference>
<reference evidence="6" key="1">
    <citation type="journal article" date="2023" name="G3 (Bethesda)">
        <title>Whole genome assemblies of Zophobas morio and Tenebrio molitor.</title>
        <authorList>
            <person name="Kaur S."/>
            <person name="Stinson S.A."/>
            <person name="diCenzo G.C."/>
        </authorList>
    </citation>
    <scope>NUCLEOTIDE SEQUENCE</scope>
    <source>
        <strain evidence="6">QUZm001</strain>
    </source>
</reference>
<evidence type="ECO:0000256" key="3">
    <source>
        <dbReference type="ARBA" id="ARBA00023157"/>
    </source>
</evidence>
<keyword evidence="3" id="KW-1015">Disulfide bond</keyword>
<evidence type="ECO:0000256" key="1">
    <source>
        <dbReference type="ARBA" id="ARBA00004613"/>
    </source>
</evidence>
<dbReference type="InterPro" id="IPR036056">
    <property type="entry name" value="Fibrinogen-like_C"/>
</dbReference>
<dbReference type="PANTHER" id="PTHR47221:SF5">
    <property type="entry name" value="FIBRINOGEN C-TERMINAL DOMAIN-CONTAINING PROTEIN"/>
    <property type="match status" value="1"/>
</dbReference>
<dbReference type="InterPro" id="IPR014716">
    <property type="entry name" value="Fibrinogen_a/b/g_C_1"/>
</dbReference>
<dbReference type="Gene3D" id="3.90.215.10">
    <property type="entry name" value="Gamma Fibrinogen, chain A, domain 1"/>
    <property type="match status" value="1"/>
</dbReference>
<accession>A0AA38IYG7</accession>
<evidence type="ECO:0000313" key="6">
    <source>
        <dbReference type="EMBL" id="KAJ3663706.1"/>
    </source>
</evidence>
<dbReference type="Proteomes" id="UP001168821">
    <property type="component" value="Unassembled WGS sequence"/>
</dbReference>
<proteinExistence type="predicted"/>
<dbReference type="SUPFAM" id="SSF56496">
    <property type="entry name" value="Fibrinogen C-terminal domain-like"/>
    <property type="match status" value="1"/>
</dbReference>
<keyword evidence="2" id="KW-0964">Secreted</keyword>
<sequence length="363" mass="40978">MCQICADKYRYLKKTLNRKRINTLFGNIHSKFSFFLLTVNKICIKLLLLTALTTYTVTSLHVTSFTKKPVSSLEFPTSCKDVQYHGHNVTGFYFIQPTNAPEPFLVLCNMNSSGGGWTTILNRVDGSQSFYMNWDSYKHGFGNLGGEFWLGLEKIYYLTRYEVNEMLFELVDWENGQEDAHYDYFSIGSEEEKYILKLVGGFTGSVGDGFTDQAGMKFSTPDKDRDVIETNCAAIAKGGWWFRSCKLANPTGLYIVGGNMSDDLSGITWYPWHGSHYSLKESANREEVMSSEHTVMLTKQGMLHGTARMRQGVACYRSLKSIGVATAALLVTRCGERPPPTTADCQKTFFKTKPSRSTTKRKN</sequence>
<dbReference type="InterPro" id="IPR002181">
    <property type="entry name" value="Fibrinogen_a/b/g_C_dom"/>
</dbReference>
<evidence type="ECO:0000256" key="4">
    <source>
        <dbReference type="ARBA" id="ARBA00023180"/>
    </source>
</evidence>
<keyword evidence="7" id="KW-1185">Reference proteome</keyword>
<organism evidence="6 7">
    <name type="scientific">Zophobas morio</name>
    <dbReference type="NCBI Taxonomy" id="2755281"/>
    <lineage>
        <taxon>Eukaryota</taxon>
        <taxon>Metazoa</taxon>
        <taxon>Ecdysozoa</taxon>
        <taxon>Arthropoda</taxon>
        <taxon>Hexapoda</taxon>
        <taxon>Insecta</taxon>
        <taxon>Pterygota</taxon>
        <taxon>Neoptera</taxon>
        <taxon>Endopterygota</taxon>
        <taxon>Coleoptera</taxon>
        <taxon>Polyphaga</taxon>
        <taxon>Cucujiformia</taxon>
        <taxon>Tenebrionidae</taxon>
        <taxon>Zophobas</taxon>
    </lineage>
</organism>
<keyword evidence="4" id="KW-0325">Glycoprotein</keyword>
<feature type="domain" description="Fibrinogen C-terminal" evidence="5">
    <location>
        <begin position="70"/>
        <end position="290"/>
    </location>
</feature>
<evidence type="ECO:0000256" key="2">
    <source>
        <dbReference type="ARBA" id="ARBA00022525"/>
    </source>
</evidence>
<evidence type="ECO:0000313" key="7">
    <source>
        <dbReference type="Proteomes" id="UP001168821"/>
    </source>
</evidence>
<gene>
    <name evidence="6" type="ORF">Zmor_007935</name>
</gene>
<dbReference type="GO" id="GO:0030674">
    <property type="term" value="F:protein-macromolecule adaptor activity"/>
    <property type="evidence" value="ECO:0007669"/>
    <property type="project" value="TreeGrafter"/>
</dbReference>
<evidence type="ECO:0000259" key="5">
    <source>
        <dbReference type="PROSITE" id="PS51406"/>
    </source>
</evidence>
<dbReference type="NCBIfam" id="NF040941">
    <property type="entry name" value="GGGWT_bact"/>
    <property type="match status" value="1"/>
</dbReference>
<protein>
    <recommendedName>
        <fullName evidence="5">Fibrinogen C-terminal domain-containing protein</fullName>
    </recommendedName>
</protein>
<dbReference type="AlphaFoldDB" id="A0AA38IYG7"/>
<dbReference type="GO" id="GO:0034116">
    <property type="term" value="P:positive regulation of heterotypic cell-cell adhesion"/>
    <property type="evidence" value="ECO:0007669"/>
    <property type="project" value="TreeGrafter"/>
</dbReference>
<comment type="subcellular location">
    <subcellularLocation>
        <location evidence="1">Secreted</location>
    </subcellularLocation>
</comment>
<dbReference type="GO" id="GO:0005577">
    <property type="term" value="C:fibrinogen complex"/>
    <property type="evidence" value="ECO:0007669"/>
    <property type="project" value="TreeGrafter"/>
</dbReference>